<gene>
    <name evidence="1" type="ORF">ACFFUT_08205</name>
</gene>
<proteinExistence type="predicted"/>
<organism evidence="1 2">
    <name type="scientific">Pseudohalocynthiibacter aestuariivivens</name>
    <dbReference type="NCBI Taxonomy" id="1591409"/>
    <lineage>
        <taxon>Bacteria</taxon>
        <taxon>Pseudomonadati</taxon>
        <taxon>Pseudomonadota</taxon>
        <taxon>Alphaproteobacteria</taxon>
        <taxon>Rhodobacterales</taxon>
        <taxon>Paracoccaceae</taxon>
        <taxon>Pseudohalocynthiibacter</taxon>
    </lineage>
</organism>
<protein>
    <submittedName>
        <fullName evidence="1">Uncharacterized protein</fullName>
    </submittedName>
</protein>
<dbReference type="RefSeq" id="WP_213889852.1">
    <property type="nucleotide sequence ID" value="NZ_JAGFNU010000008.1"/>
</dbReference>
<evidence type="ECO:0000313" key="1">
    <source>
        <dbReference type="EMBL" id="MFB9231765.1"/>
    </source>
</evidence>
<sequence length="54" mass="5885">MISPLLAQASIEEWSVGDGLSFIHDADVAADGMLFGVDEGHDAIWMSSPQFQYQ</sequence>
<keyword evidence="2" id="KW-1185">Reference proteome</keyword>
<name>A0ABV5JE92_9RHOB</name>
<dbReference type="Proteomes" id="UP001589683">
    <property type="component" value="Unassembled WGS sequence"/>
</dbReference>
<evidence type="ECO:0000313" key="2">
    <source>
        <dbReference type="Proteomes" id="UP001589683"/>
    </source>
</evidence>
<reference evidence="1 2" key="1">
    <citation type="submission" date="2024-09" db="EMBL/GenBank/DDBJ databases">
        <authorList>
            <person name="Sun Q."/>
            <person name="Mori K."/>
        </authorList>
    </citation>
    <scope>NUCLEOTIDE SEQUENCE [LARGE SCALE GENOMIC DNA]</scope>
    <source>
        <strain evidence="1 2">CECT 8726</strain>
    </source>
</reference>
<accession>A0ABV5JE92</accession>
<dbReference type="EMBL" id="JBHMEA010000026">
    <property type="protein sequence ID" value="MFB9231765.1"/>
    <property type="molecule type" value="Genomic_DNA"/>
</dbReference>
<comment type="caution">
    <text evidence="1">The sequence shown here is derived from an EMBL/GenBank/DDBJ whole genome shotgun (WGS) entry which is preliminary data.</text>
</comment>